<dbReference type="GO" id="GO:0008360">
    <property type="term" value="P:regulation of cell shape"/>
    <property type="evidence" value="ECO:0007669"/>
    <property type="project" value="UniProtKB-KW"/>
</dbReference>
<evidence type="ECO:0000256" key="8">
    <source>
        <dbReference type="ARBA" id="ARBA00022960"/>
    </source>
</evidence>
<evidence type="ECO:0000256" key="17">
    <source>
        <dbReference type="SAM" id="MobiDB-lite"/>
    </source>
</evidence>
<dbReference type="GO" id="GO:0043093">
    <property type="term" value="P:FtsZ-dependent cytokinesis"/>
    <property type="evidence" value="ECO:0007669"/>
    <property type="project" value="UniProtKB-UniRule"/>
</dbReference>
<keyword evidence="9 16" id="KW-0573">Peptidoglycan synthesis</keyword>
<feature type="transmembrane region" description="Helical" evidence="16">
    <location>
        <begin position="325"/>
        <end position="347"/>
    </location>
</feature>
<evidence type="ECO:0000256" key="15">
    <source>
        <dbReference type="ARBA" id="ARBA00049902"/>
    </source>
</evidence>
<sequence length="450" mass="47750">MGTTFDARAFDSAGRQATRLDAIGGRYDGWLLAIAATIAAFGVVMVASSSIAVAEDLGQGPFYFLIRHVVFLAVGIALAVAVMRTDLKLVEKYPQALLGACFLLLMLVFVPGLGHTVNGASRWINLGISKFQVVEAVKILYLVWLASYLVRFRDEVNAAWGAMLKPIGVAVVLVGLLLLQPDFGSATMLLAVTAGMLVLGGGHLKRMMVPVLLLLPALVAVAVIEPYRLRRITSFWNPWEDQLGAGYQLSNALMAIGRGELTGVGLGASIQKLSYLPEAHTDFIFSVIGEELGFIGVFCVIALFAALVGRALWIGYRCVEMRRHFAGYVAFGVALMIGLQALVSIGVNLGLLPTKGLTLPLISSGGSSVMMTCAAIGLLLRVSFELDRAQRQVARLRGEVAKPGPDAPMPSSSPPPPTTQPPPGAVAGARGTSRLRPRVEPTLGGFGRNA</sequence>
<dbReference type="GO" id="GO:0015648">
    <property type="term" value="F:lipid-linked peptidoglycan transporter activity"/>
    <property type="evidence" value="ECO:0007669"/>
    <property type="project" value="TreeGrafter"/>
</dbReference>
<dbReference type="GO" id="GO:0071555">
    <property type="term" value="P:cell wall organization"/>
    <property type="evidence" value="ECO:0007669"/>
    <property type="project" value="UniProtKB-KW"/>
</dbReference>
<evidence type="ECO:0000256" key="2">
    <source>
        <dbReference type="ARBA" id="ARBA00004752"/>
    </source>
</evidence>
<dbReference type="UniPathway" id="UPA00219"/>
<dbReference type="RefSeq" id="WP_149104712.1">
    <property type="nucleotide sequence ID" value="NZ_VTFT01000003.1"/>
</dbReference>
<comment type="subcellular location">
    <subcellularLocation>
        <location evidence="16">Cell inner membrane</location>
        <topology evidence="16">Multi-pass membrane protein</topology>
    </subcellularLocation>
    <subcellularLocation>
        <location evidence="1">Cell membrane</location>
        <topology evidence="1">Multi-pass membrane protein</topology>
    </subcellularLocation>
    <text evidence="16">Localizes to the division septum.</text>
</comment>
<dbReference type="OrthoDB" id="9768187at2"/>
<feature type="transmembrane region" description="Helical" evidence="16">
    <location>
        <begin position="292"/>
        <end position="313"/>
    </location>
</feature>
<dbReference type="GO" id="GO:0032153">
    <property type="term" value="C:cell division site"/>
    <property type="evidence" value="ECO:0007669"/>
    <property type="project" value="UniProtKB-UniRule"/>
</dbReference>
<dbReference type="HAMAP" id="MF_00913">
    <property type="entry name" value="PGT_FtsW_proteobact"/>
    <property type="match status" value="1"/>
</dbReference>
<comment type="pathway">
    <text evidence="2 16">Cell wall biogenesis; peptidoglycan biosynthesis.</text>
</comment>
<evidence type="ECO:0000256" key="10">
    <source>
        <dbReference type="ARBA" id="ARBA00022989"/>
    </source>
</evidence>
<dbReference type="InterPro" id="IPR001182">
    <property type="entry name" value="FtsW/RodA"/>
</dbReference>
<evidence type="ECO:0000256" key="12">
    <source>
        <dbReference type="ARBA" id="ARBA00023306"/>
    </source>
</evidence>
<evidence type="ECO:0000256" key="6">
    <source>
        <dbReference type="ARBA" id="ARBA00022679"/>
    </source>
</evidence>
<dbReference type="PANTHER" id="PTHR30474">
    <property type="entry name" value="CELL CYCLE PROTEIN"/>
    <property type="match status" value="1"/>
</dbReference>
<keyword evidence="4 16" id="KW-0132">Cell division</keyword>
<keyword evidence="11 16" id="KW-0472">Membrane</keyword>
<feature type="transmembrane region" description="Helical" evidence="16">
    <location>
        <begin position="133"/>
        <end position="150"/>
    </location>
</feature>
<feature type="region of interest" description="Disordered" evidence="17">
    <location>
        <begin position="398"/>
        <end position="450"/>
    </location>
</feature>
<keyword evidence="7 16" id="KW-0812">Transmembrane</keyword>
<comment type="similarity">
    <text evidence="14 16">Belongs to the SEDS family. FtsW subfamily.</text>
</comment>
<dbReference type="EMBL" id="VTFT01000003">
    <property type="protein sequence ID" value="TYT23005.1"/>
    <property type="molecule type" value="Genomic_DNA"/>
</dbReference>
<evidence type="ECO:0000256" key="5">
    <source>
        <dbReference type="ARBA" id="ARBA00022676"/>
    </source>
</evidence>
<protein>
    <recommendedName>
        <fullName evidence="16">Probable peptidoglycan glycosyltransferase FtsW</fullName>
        <shortName evidence="16">PGT</shortName>
        <ecNumber evidence="16">2.4.99.28</ecNumber>
    </recommendedName>
    <alternativeName>
        <fullName evidence="16">Cell division protein FtsW</fullName>
    </alternativeName>
    <alternativeName>
        <fullName evidence="16">Cell wall polymerase</fullName>
    </alternativeName>
    <alternativeName>
        <fullName evidence="16">Peptidoglycan polymerase</fullName>
        <shortName evidence="16">PG polymerase</shortName>
    </alternativeName>
</protein>
<evidence type="ECO:0000256" key="16">
    <source>
        <dbReference type="HAMAP-Rule" id="MF_00913"/>
    </source>
</evidence>
<evidence type="ECO:0000256" key="11">
    <source>
        <dbReference type="ARBA" id="ARBA00023136"/>
    </source>
</evidence>
<evidence type="ECO:0000256" key="3">
    <source>
        <dbReference type="ARBA" id="ARBA00022475"/>
    </source>
</evidence>
<feature type="transmembrane region" description="Helical" evidence="16">
    <location>
        <begin position="64"/>
        <end position="83"/>
    </location>
</feature>
<feature type="transmembrane region" description="Helical" evidence="16">
    <location>
        <begin position="211"/>
        <end position="229"/>
    </location>
</feature>
<keyword evidence="3 16" id="KW-1003">Cell membrane</keyword>
<proteinExistence type="inferred from homology"/>
<dbReference type="NCBIfam" id="TIGR02614">
    <property type="entry name" value="ftsW"/>
    <property type="match status" value="1"/>
</dbReference>
<comment type="function">
    <text evidence="16">Peptidoglycan polymerase that is essential for cell division.</text>
</comment>
<dbReference type="Proteomes" id="UP000324973">
    <property type="component" value="Unassembled WGS sequence"/>
</dbReference>
<evidence type="ECO:0000256" key="14">
    <source>
        <dbReference type="ARBA" id="ARBA00038053"/>
    </source>
</evidence>
<keyword evidence="13 16" id="KW-0961">Cell wall biogenesis/degradation</keyword>
<reference evidence="18 19" key="1">
    <citation type="submission" date="2019-08" db="EMBL/GenBank/DDBJ databases">
        <title>Luteimonas viscosus sp. nov., isolated from soil of a sunflower field.</title>
        <authorList>
            <person name="Jianli Z."/>
            <person name="Ying Z."/>
        </authorList>
    </citation>
    <scope>NUCLEOTIDE SEQUENCE [LARGE SCALE GENOMIC DNA]</scope>
    <source>
        <strain evidence="18 19">XBU10</strain>
    </source>
</reference>
<comment type="caution">
    <text evidence="18">The sequence shown here is derived from an EMBL/GenBank/DDBJ whole genome shotgun (WGS) entry which is preliminary data.</text>
</comment>
<dbReference type="EC" id="2.4.99.28" evidence="16"/>
<feature type="transmembrane region" description="Helical" evidence="16">
    <location>
        <begin position="185"/>
        <end position="204"/>
    </location>
</feature>
<evidence type="ECO:0000313" key="18">
    <source>
        <dbReference type="EMBL" id="TYT23005.1"/>
    </source>
</evidence>
<gene>
    <name evidence="16 18" type="primary">ftsW</name>
    <name evidence="18" type="ORF">FZO89_17305</name>
</gene>
<feature type="transmembrane region" description="Helical" evidence="16">
    <location>
        <begin position="359"/>
        <end position="382"/>
    </location>
</feature>
<name>A0A5D4XGE5_9GAMM</name>
<evidence type="ECO:0000256" key="9">
    <source>
        <dbReference type="ARBA" id="ARBA00022984"/>
    </source>
</evidence>
<organism evidence="18 19">
    <name type="scientific">Luteimonas viscosa</name>
    <dbReference type="NCBI Taxonomy" id="1132694"/>
    <lineage>
        <taxon>Bacteria</taxon>
        <taxon>Pseudomonadati</taxon>
        <taxon>Pseudomonadota</taxon>
        <taxon>Gammaproteobacteria</taxon>
        <taxon>Lysobacterales</taxon>
        <taxon>Lysobacteraceae</taxon>
        <taxon>Luteimonas</taxon>
    </lineage>
</organism>
<dbReference type="Pfam" id="PF01098">
    <property type="entry name" value="FTSW_RODA_SPOVE"/>
    <property type="match status" value="1"/>
</dbReference>
<keyword evidence="10 16" id="KW-1133">Transmembrane helix</keyword>
<feature type="transmembrane region" description="Helical" evidence="16">
    <location>
        <begin position="95"/>
        <end position="113"/>
    </location>
</feature>
<dbReference type="GO" id="GO:0008955">
    <property type="term" value="F:peptidoglycan glycosyltransferase activity"/>
    <property type="evidence" value="ECO:0007669"/>
    <property type="project" value="UniProtKB-UniRule"/>
</dbReference>
<keyword evidence="8 16" id="KW-0133">Cell shape</keyword>
<evidence type="ECO:0000313" key="19">
    <source>
        <dbReference type="Proteomes" id="UP000324973"/>
    </source>
</evidence>
<keyword evidence="12 16" id="KW-0131">Cell cycle</keyword>
<evidence type="ECO:0000256" key="7">
    <source>
        <dbReference type="ARBA" id="ARBA00022692"/>
    </source>
</evidence>
<dbReference type="AlphaFoldDB" id="A0A5D4XGE5"/>
<keyword evidence="19" id="KW-1185">Reference proteome</keyword>
<evidence type="ECO:0000256" key="1">
    <source>
        <dbReference type="ARBA" id="ARBA00004651"/>
    </source>
</evidence>
<accession>A0A5D4XGE5</accession>
<evidence type="ECO:0000256" key="13">
    <source>
        <dbReference type="ARBA" id="ARBA00023316"/>
    </source>
</evidence>
<keyword evidence="16" id="KW-0997">Cell inner membrane</keyword>
<dbReference type="InterPro" id="IPR013437">
    <property type="entry name" value="FtsW"/>
</dbReference>
<feature type="transmembrane region" description="Helical" evidence="16">
    <location>
        <begin position="29"/>
        <end position="52"/>
    </location>
</feature>
<keyword evidence="5 16" id="KW-0328">Glycosyltransferase</keyword>
<dbReference type="PANTHER" id="PTHR30474:SF2">
    <property type="entry name" value="PEPTIDOGLYCAN GLYCOSYLTRANSFERASE FTSW-RELATED"/>
    <property type="match status" value="1"/>
</dbReference>
<feature type="transmembrane region" description="Helical" evidence="16">
    <location>
        <begin position="162"/>
        <end position="179"/>
    </location>
</feature>
<dbReference type="GO" id="GO:0005886">
    <property type="term" value="C:plasma membrane"/>
    <property type="evidence" value="ECO:0007669"/>
    <property type="project" value="UniProtKB-SubCell"/>
</dbReference>
<comment type="catalytic activity">
    <reaction evidence="15 16">
        <text>[GlcNAc-(1-&gt;4)-Mur2Ac(oyl-L-Ala-gamma-D-Glu-L-Lys-D-Ala-D-Ala)](n)-di-trans,octa-cis-undecaprenyl diphosphate + beta-D-GlcNAc-(1-&gt;4)-Mur2Ac(oyl-L-Ala-gamma-D-Glu-L-Lys-D-Ala-D-Ala)-di-trans,octa-cis-undecaprenyl diphosphate = [GlcNAc-(1-&gt;4)-Mur2Ac(oyl-L-Ala-gamma-D-Glu-L-Lys-D-Ala-D-Ala)](n+1)-di-trans,octa-cis-undecaprenyl diphosphate + di-trans,octa-cis-undecaprenyl diphosphate + H(+)</text>
        <dbReference type="Rhea" id="RHEA:23708"/>
        <dbReference type="Rhea" id="RHEA-COMP:9602"/>
        <dbReference type="Rhea" id="RHEA-COMP:9603"/>
        <dbReference type="ChEBI" id="CHEBI:15378"/>
        <dbReference type="ChEBI" id="CHEBI:58405"/>
        <dbReference type="ChEBI" id="CHEBI:60033"/>
        <dbReference type="ChEBI" id="CHEBI:78435"/>
        <dbReference type="EC" id="2.4.99.28"/>
    </reaction>
</comment>
<keyword evidence="6 16" id="KW-0808">Transferase</keyword>
<evidence type="ECO:0000256" key="4">
    <source>
        <dbReference type="ARBA" id="ARBA00022618"/>
    </source>
</evidence>
<dbReference type="GO" id="GO:0009252">
    <property type="term" value="P:peptidoglycan biosynthetic process"/>
    <property type="evidence" value="ECO:0007669"/>
    <property type="project" value="UniProtKB-UniRule"/>
</dbReference>
<feature type="compositionally biased region" description="Pro residues" evidence="17">
    <location>
        <begin position="405"/>
        <end position="424"/>
    </location>
</feature>